<dbReference type="RefSeq" id="WP_208742348.1">
    <property type="nucleotide sequence ID" value="NZ_UFQC01000004.1"/>
</dbReference>
<evidence type="ECO:0000313" key="2">
    <source>
        <dbReference type="EMBL" id="SSW64215.1"/>
    </source>
</evidence>
<accession>A0A446C8N5</accession>
<evidence type="ECO:0000313" key="3">
    <source>
        <dbReference type="Proteomes" id="UP000289465"/>
    </source>
</evidence>
<proteinExistence type="predicted"/>
<evidence type="ECO:0000256" key="1">
    <source>
        <dbReference type="SAM" id="SignalP"/>
    </source>
</evidence>
<dbReference type="Proteomes" id="UP000289465">
    <property type="component" value="Unassembled WGS sequence"/>
</dbReference>
<feature type="chain" id="PRO_5019420822" evidence="1">
    <location>
        <begin position="21"/>
        <end position="152"/>
    </location>
</feature>
<gene>
    <name evidence="2" type="ORF">AVE30378_00914</name>
</gene>
<dbReference type="EMBL" id="UFQC01000004">
    <property type="protein sequence ID" value="SSW64215.1"/>
    <property type="molecule type" value="Genomic_DNA"/>
</dbReference>
<protein>
    <submittedName>
        <fullName evidence="2">Uncharacterized protein</fullName>
    </submittedName>
</protein>
<feature type="signal peptide" evidence="1">
    <location>
        <begin position="1"/>
        <end position="20"/>
    </location>
</feature>
<organism evidence="2 3">
    <name type="scientific">Achromobacter veterisilvae</name>
    <dbReference type="NCBI Taxonomy" id="2069367"/>
    <lineage>
        <taxon>Bacteria</taxon>
        <taxon>Pseudomonadati</taxon>
        <taxon>Pseudomonadota</taxon>
        <taxon>Betaproteobacteria</taxon>
        <taxon>Burkholderiales</taxon>
        <taxon>Alcaligenaceae</taxon>
        <taxon>Achromobacter</taxon>
    </lineage>
</organism>
<name>A0A446C8N5_9BURK</name>
<sequence length="152" mass="16112">MKKCLSAGLMAIAGSVLAPAAAMAFGEAGQWSSGWGQGVSEYTAVDAKKNALYIACSEDRPVSMTLTVAGQEYGGDGKDFSLIIDGKEISQPYETSSRVGANNFYFAWDAMRKAKRLEARTSDGKVVNLPVKGIAKALPSTQSKGFPCQVDF</sequence>
<keyword evidence="1" id="KW-0732">Signal</keyword>
<dbReference type="AlphaFoldDB" id="A0A446C8N5"/>
<reference evidence="2 3" key="1">
    <citation type="submission" date="2018-07" db="EMBL/GenBank/DDBJ databases">
        <authorList>
            <person name="Peeters C."/>
        </authorList>
    </citation>
    <scope>NUCLEOTIDE SEQUENCE [LARGE SCALE GENOMIC DNA]</scope>
    <source>
        <strain evidence="2 3">LMG 30378</strain>
    </source>
</reference>